<evidence type="ECO:0000313" key="7">
    <source>
        <dbReference type="EMBL" id="KAK2999595.1"/>
    </source>
</evidence>
<keyword evidence="1" id="KW-0479">Metal-binding</keyword>
<dbReference type="Proteomes" id="UP001188597">
    <property type="component" value="Unassembled WGS sequence"/>
</dbReference>
<accession>A0AA89AEC3</accession>
<feature type="domain" description="Zinc finger PHD-type" evidence="6">
    <location>
        <begin position="484"/>
        <end position="521"/>
    </location>
</feature>
<dbReference type="GO" id="GO:0008270">
    <property type="term" value="F:zinc ion binding"/>
    <property type="evidence" value="ECO:0007669"/>
    <property type="project" value="UniProtKB-KW"/>
</dbReference>
<evidence type="ECO:0000256" key="1">
    <source>
        <dbReference type="ARBA" id="ARBA00022723"/>
    </source>
</evidence>
<evidence type="ECO:0000256" key="5">
    <source>
        <dbReference type="SAM" id="MobiDB-lite"/>
    </source>
</evidence>
<protein>
    <recommendedName>
        <fullName evidence="6">Zinc finger PHD-type domain-containing protein</fullName>
    </recommendedName>
</protein>
<feature type="region of interest" description="Disordered" evidence="5">
    <location>
        <begin position="542"/>
        <end position="566"/>
    </location>
</feature>
<dbReference type="AlphaFoldDB" id="A0AA89AEC3"/>
<evidence type="ECO:0000259" key="6">
    <source>
        <dbReference type="SMART" id="SM00249"/>
    </source>
</evidence>
<evidence type="ECO:0000256" key="4">
    <source>
        <dbReference type="ARBA" id="ARBA00022833"/>
    </source>
</evidence>
<keyword evidence="4" id="KW-0862">Zinc</keyword>
<evidence type="ECO:0000256" key="2">
    <source>
        <dbReference type="ARBA" id="ARBA00022737"/>
    </source>
</evidence>
<evidence type="ECO:0000256" key="3">
    <source>
        <dbReference type="ARBA" id="ARBA00022771"/>
    </source>
</evidence>
<dbReference type="InterPro" id="IPR046349">
    <property type="entry name" value="C1-like_sf"/>
</dbReference>
<dbReference type="InterPro" id="IPR053192">
    <property type="entry name" value="Vacuole_Formation_Reg"/>
</dbReference>
<reference evidence="7" key="1">
    <citation type="submission" date="2022-12" db="EMBL/GenBank/DDBJ databases">
        <title>Draft genome assemblies for two species of Escallonia (Escalloniales).</title>
        <authorList>
            <person name="Chanderbali A."/>
            <person name="Dervinis C."/>
            <person name="Anghel I."/>
            <person name="Soltis D."/>
            <person name="Soltis P."/>
            <person name="Zapata F."/>
        </authorList>
    </citation>
    <scope>NUCLEOTIDE SEQUENCE</scope>
    <source>
        <strain evidence="7">UCBG64.0493</strain>
        <tissue evidence="7">Leaf</tissue>
    </source>
</reference>
<feature type="domain" description="Zinc finger PHD-type" evidence="6">
    <location>
        <begin position="429"/>
        <end position="479"/>
    </location>
</feature>
<dbReference type="Pfam" id="PF14244">
    <property type="entry name" value="Retrotran_gag_3"/>
    <property type="match status" value="1"/>
</dbReference>
<gene>
    <name evidence="7" type="ORF">RJ639_022793</name>
</gene>
<evidence type="ECO:0000313" key="8">
    <source>
        <dbReference type="Proteomes" id="UP001188597"/>
    </source>
</evidence>
<dbReference type="InterPro" id="IPR004146">
    <property type="entry name" value="DC1"/>
</dbReference>
<dbReference type="PANTHER" id="PTHR32410">
    <property type="entry name" value="CYSTEINE/HISTIDINE-RICH C1 DOMAIN FAMILY PROTEIN"/>
    <property type="match status" value="1"/>
</dbReference>
<dbReference type="SUPFAM" id="SSF57889">
    <property type="entry name" value="Cysteine-rich domain"/>
    <property type="match status" value="4"/>
</dbReference>
<dbReference type="SMART" id="SM00249">
    <property type="entry name" value="PHD"/>
    <property type="match status" value="3"/>
</dbReference>
<dbReference type="EMBL" id="JAVXUP010003231">
    <property type="protein sequence ID" value="KAK2999595.1"/>
    <property type="molecule type" value="Genomic_DNA"/>
</dbReference>
<comment type="caution">
    <text evidence="7">The sequence shown here is derived from an EMBL/GenBank/DDBJ whole genome shotgun (WGS) entry which is preliminary data.</text>
</comment>
<feature type="domain" description="Zinc finger PHD-type" evidence="6">
    <location>
        <begin position="581"/>
        <end position="642"/>
    </location>
</feature>
<dbReference type="InterPro" id="IPR029472">
    <property type="entry name" value="Copia-like_N"/>
</dbReference>
<dbReference type="Pfam" id="PF03107">
    <property type="entry name" value="C1_2"/>
    <property type="match status" value="3"/>
</dbReference>
<dbReference type="InterPro" id="IPR001965">
    <property type="entry name" value="Znf_PHD"/>
</dbReference>
<name>A0AA89AEC3_9ASTE</name>
<feature type="compositionally biased region" description="Basic and acidic residues" evidence="5">
    <location>
        <begin position="550"/>
        <end position="566"/>
    </location>
</feature>
<keyword evidence="8" id="KW-1185">Reference proteome</keyword>
<proteinExistence type="predicted"/>
<organism evidence="7 8">
    <name type="scientific">Escallonia herrerae</name>
    <dbReference type="NCBI Taxonomy" id="1293975"/>
    <lineage>
        <taxon>Eukaryota</taxon>
        <taxon>Viridiplantae</taxon>
        <taxon>Streptophyta</taxon>
        <taxon>Embryophyta</taxon>
        <taxon>Tracheophyta</taxon>
        <taxon>Spermatophyta</taxon>
        <taxon>Magnoliopsida</taxon>
        <taxon>eudicotyledons</taxon>
        <taxon>Gunneridae</taxon>
        <taxon>Pentapetalae</taxon>
        <taxon>asterids</taxon>
        <taxon>campanulids</taxon>
        <taxon>Escalloniales</taxon>
        <taxon>Escalloniaceae</taxon>
        <taxon>Escallonia</taxon>
    </lineage>
</organism>
<sequence length="745" mass="83827">MDDHAFSSETSLVSTPLTGGNYIAWCQAMSLALLARNKLGFVDGTILKPPEGDPKLSSWKESNHLVLSWIMNSLHEDLVVPSAYKDEEVFAAAADVWSDLRDRFSPTSGLRIFHLQSAIATHKQDIGDSLVAYFNKFKSLCDQLSICLSTTASCSACGATEVGPRQQVQQLMQFLMGLHETYDSLRREIVLMIPLPSVDDAYALLLLEDETQHDELGRPKDDATVLAPTKSNHAADHARCAFCIITGHTIETCNQLFGDHLKDHDAKQECFNLFDLITSFTVAAERGAERKMEIKHFSHEHSLSLYDVKDARYMCEGCGIVSIPPVYSCNRCRSNRDSYLLDELCARLPRNMSYPAHPQHPLILLLKPPIQNGKTVCAACGSVCKAFLFCCPICQFYLDIHCASVPYALRHEFHPHPLTLGGSSISSSDCDGCGLPIQGVSFSCSDCIYELHVNCATLTSTTIMGRHQHSLYLSCTNHSGDDSLCSICRKKFNRPSWFYFCAHCEFLVHVKCLGLDFPRYEWNSEDRIMWLPEPAPQRGIQVTRKSVKSYKKEEKKENDEENHEHQHPLVLINEIERTKSFCSWCQQLLSGPTYGCADCNHYLHELCYKSPRKINHPFHPKHPLTLTSRIATGRRTLCKACNNFMGGNVFSCEACNTDLLHAECTLLPHQATVADIHEHPLSLLYTMEDDGLNEHYCWACEEQGLQQLRVFSEDDIDAAAEALNDGLESTTNYVKDKDEWLCIFT</sequence>
<keyword evidence="3" id="KW-0863">Zinc-finger</keyword>
<keyword evidence="2" id="KW-0677">Repeat</keyword>